<dbReference type="Pfam" id="PF01636">
    <property type="entry name" value="APH"/>
    <property type="match status" value="1"/>
</dbReference>
<gene>
    <name evidence="2" type="ORF">COV58_03395</name>
</gene>
<dbReference type="Gene3D" id="3.90.1200.10">
    <property type="match status" value="1"/>
</dbReference>
<evidence type="ECO:0000313" key="3">
    <source>
        <dbReference type="Proteomes" id="UP000231056"/>
    </source>
</evidence>
<protein>
    <recommendedName>
        <fullName evidence="1">Aminoglycoside phosphotransferase domain-containing protein</fullName>
    </recommendedName>
</protein>
<organism evidence="2 3">
    <name type="scientific">Candidatus Roizmanbacteria bacterium CG11_big_fil_rev_8_21_14_0_20_36_8</name>
    <dbReference type="NCBI Taxonomy" id="1974856"/>
    <lineage>
        <taxon>Bacteria</taxon>
        <taxon>Candidatus Roizmaniibacteriota</taxon>
    </lineage>
</organism>
<reference evidence="2 3" key="1">
    <citation type="submission" date="2017-09" db="EMBL/GenBank/DDBJ databases">
        <title>Depth-based differentiation of microbial function through sediment-hosted aquifers and enrichment of novel symbionts in the deep terrestrial subsurface.</title>
        <authorList>
            <person name="Probst A.J."/>
            <person name="Ladd B."/>
            <person name="Jarett J.K."/>
            <person name="Geller-Mcgrath D.E."/>
            <person name="Sieber C.M."/>
            <person name="Emerson J.B."/>
            <person name="Anantharaman K."/>
            <person name="Thomas B.C."/>
            <person name="Malmstrom R."/>
            <person name="Stieglmeier M."/>
            <person name="Klingl A."/>
            <person name="Woyke T."/>
            <person name="Ryan C.M."/>
            <person name="Banfield J.F."/>
        </authorList>
    </citation>
    <scope>NUCLEOTIDE SEQUENCE [LARGE SCALE GENOMIC DNA]</scope>
    <source>
        <strain evidence="2">CG11_big_fil_rev_8_21_14_0_20_36_8</strain>
    </source>
</reference>
<dbReference type="InterPro" id="IPR011009">
    <property type="entry name" value="Kinase-like_dom_sf"/>
</dbReference>
<proteinExistence type="predicted"/>
<dbReference type="InterPro" id="IPR002575">
    <property type="entry name" value="Aminoglycoside_PTrfase"/>
</dbReference>
<sequence length="298" mass="34471">VYEATLDGKKAVVKHTENTEPKTPVDFLIMSDAHDVEVKIINKLETIEGVRVPKIIENFPKFTTMILEDLRVEGYTLLSDQIIGKKLSLKSAENIGKSLAILAKQSQIWDEFKTNESAQMSFYERGLEYLIAYPNDTKKYYKMEAAFTQYKEEKEEQQKLDKYFVWPDGHPKNMLVTDNGEVAFIDFGRCHWGDQRYMLPNFLAHIFLYGLLGYIPEKKTIDYVKRCVKAYGDIIPVKDEGVFAEYVGLEVFHRAFGRYVDGVENRDGKLKLLEFAMIIFDKEIKSIKSLLHAYSSIK</sequence>
<dbReference type="Proteomes" id="UP000231056">
    <property type="component" value="Unassembled WGS sequence"/>
</dbReference>
<feature type="domain" description="Aminoglycoside phosphotransferase" evidence="1">
    <location>
        <begin position="120"/>
        <end position="194"/>
    </location>
</feature>
<dbReference type="SUPFAM" id="SSF56112">
    <property type="entry name" value="Protein kinase-like (PK-like)"/>
    <property type="match status" value="1"/>
</dbReference>
<dbReference type="AlphaFoldDB" id="A0A2M6ITU0"/>
<feature type="non-terminal residue" evidence="2">
    <location>
        <position position="1"/>
    </location>
</feature>
<evidence type="ECO:0000313" key="2">
    <source>
        <dbReference type="EMBL" id="PIQ73267.1"/>
    </source>
</evidence>
<comment type="caution">
    <text evidence="2">The sequence shown here is derived from an EMBL/GenBank/DDBJ whole genome shotgun (WGS) entry which is preliminary data.</text>
</comment>
<name>A0A2M6ITU0_9BACT</name>
<dbReference type="EMBL" id="PCVM01000079">
    <property type="protein sequence ID" value="PIQ73267.1"/>
    <property type="molecule type" value="Genomic_DNA"/>
</dbReference>
<evidence type="ECO:0000259" key="1">
    <source>
        <dbReference type="Pfam" id="PF01636"/>
    </source>
</evidence>
<accession>A0A2M6ITU0</accession>